<sequence length="183" mass="20861">MKLKLGSLPLLVLLIASILTGCQAQPSLEEEAASLLLSLKKAQYEFSYSQLADGHYEQLASSTEKGDAYFLAFQAISEKVKPFFHQKEYEKFFKNRVAGMTIEAVIREKCEIRVKDVRMDEFYQDETNGTYIGHYTLELQFLYGNGLPDKAVVKKGQITVSQVDGVWKLERDWDGYLKESDLP</sequence>
<organism evidence="2 3">
    <name type="scientific">Brevibacillus centrosporus</name>
    <dbReference type="NCBI Taxonomy" id="54910"/>
    <lineage>
        <taxon>Bacteria</taxon>
        <taxon>Bacillati</taxon>
        <taxon>Bacillota</taxon>
        <taxon>Bacilli</taxon>
        <taxon>Bacillales</taxon>
        <taxon>Paenibacillaceae</taxon>
        <taxon>Brevibacillus</taxon>
    </lineage>
</organism>
<keyword evidence="3" id="KW-1185">Reference proteome</keyword>
<feature type="signal peptide" evidence="1">
    <location>
        <begin position="1"/>
        <end position="24"/>
    </location>
</feature>
<protein>
    <submittedName>
        <fullName evidence="2">Uncharacterized protein</fullName>
    </submittedName>
</protein>
<dbReference type="RefSeq" id="WP_092267600.1">
    <property type="nucleotide sequence ID" value="NZ_BJOE01000056.1"/>
</dbReference>
<keyword evidence="1" id="KW-0732">Signal</keyword>
<proteinExistence type="predicted"/>
<evidence type="ECO:0000256" key="1">
    <source>
        <dbReference type="SAM" id="SignalP"/>
    </source>
</evidence>
<reference evidence="3" key="1">
    <citation type="submission" date="2016-10" db="EMBL/GenBank/DDBJ databases">
        <authorList>
            <person name="Varghese N."/>
            <person name="Submissions S."/>
        </authorList>
    </citation>
    <scope>NUCLEOTIDE SEQUENCE [LARGE SCALE GENOMIC DNA]</scope>
    <source>
        <strain evidence="3">OK042</strain>
    </source>
</reference>
<accession>A0A1I3SEQ3</accession>
<evidence type="ECO:0000313" key="3">
    <source>
        <dbReference type="Proteomes" id="UP000198915"/>
    </source>
</evidence>
<dbReference type="AlphaFoldDB" id="A0A1I3SEQ3"/>
<dbReference type="STRING" id="1884381.SAMN05518846_104122"/>
<dbReference type="PROSITE" id="PS51257">
    <property type="entry name" value="PROKAR_LIPOPROTEIN"/>
    <property type="match status" value="1"/>
</dbReference>
<name>A0A1I3SEQ3_9BACL</name>
<dbReference type="EMBL" id="FORT01000004">
    <property type="protein sequence ID" value="SFJ56462.1"/>
    <property type="molecule type" value="Genomic_DNA"/>
</dbReference>
<evidence type="ECO:0000313" key="2">
    <source>
        <dbReference type="EMBL" id="SFJ56462.1"/>
    </source>
</evidence>
<feature type="chain" id="PRO_5011493023" evidence="1">
    <location>
        <begin position="25"/>
        <end position="183"/>
    </location>
</feature>
<gene>
    <name evidence="2" type="ORF">SAMN05518846_104122</name>
</gene>
<dbReference type="Proteomes" id="UP000198915">
    <property type="component" value="Unassembled WGS sequence"/>
</dbReference>